<sequence>MGLYITKRPIVTSVKTLMFDLGLGLGLSTTQWPSFSISPVYSTYKSGLVRAVPLMAIQSGGLTWASWKANQRLDRSTSLNDAERASAKHNFFVLTWGSAATSAFFTVGGNDETPDLRCWEQILGPEVVSKMDDGKRALYSENGMLLQDVAAYCTPFKSDDEDEVLILRNDQRQYFAFSITETVEAGACKENPDFKHKVVLLHAVPVVCGSEK</sequence>
<comment type="caution">
    <text evidence="1">The sequence shown here is derived from an EMBL/GenBank/DDBJ whole genome shotgun (WGS) entry which is preliminary data.</text>
</comment>
<evidence type="ECO:0000313" key="2">
    <source>
        <dbReference type="Proteomes" id="UP000663888"/>
    </source>
</evidence>
<gene>
    <name evidence="1" type="ORF">RDB_LOCUS113107</name>
</gene>
<dbReference type="EMBL" id="CAJMWX010001207">
    <property type="protein sequence ID" value="CAE6474258.1"/>
    <property type="molecule type" value="Genomic_DNA"/>
</dbReference>
<dbReference type="AlphaFoldDB" id="A0A8H3GY85"/>
<dbReference type="Proteomes" id="UP000663888">
    <property type="component" value="Unassembled WGS sequence"/>
</dbReference>
<accession>A0A8H3GY85</accession>
<evidence type="ECO:0000313" key="1">
    <source>
        <dbReference type="EMBL" id="CAE6474258.1"/>
    </source>
</evidence>
<organism evidence="1 2">
    <name type="scientific">Rhizoctonia solani</name>
    <dbReference type="NCBI Taxonomy" id="456999"/>
    <lineage>
        <taxon>Eukaryota</taxon>
        <taxon>Fungi</taxon>
        <taxon>Dikarya</taxon>
        <taxon>Basidiomycota</taxon>
        <taxon>Agaricomycotina</taxon>
        <taxon>Agaricomycetes</taxon>
        <taxon>Cantharellales</taxon>
        <taxon>Ceratobasidiaceae</taxon>
        <taxon>Rhizoctonia</taxon>
    </lineage>
</organism>
<proteinExistence type="predicted"/>
<protein>
    <submittedName>
        <fullName evidence="1">Uncharacterized protein</fullName>
    </submittedName>
</protein>
<reference evidence="1" key="1">
    <citation type="submission" date="2021-01" db="EMBL/GenBank/DDBJ databases">
        <authorList>
            <person name="Kaushik A."/>
        </authorList>
    </citation>
    <scope>NUCLEOTIDE SEQUENCE</scope>
    <source>
        <strain evidence="1">AG4-R118</strain>
    </source>
</reference>
<name>A0A8H3GY85_9AGAM</name>